<organism evidence="1 2">
    <name type="scientific">Trifolium medium</name>
    <dbReference type="NCBI Taxonomy" id="97028"/>
    <lineage>
        <taxon>Eukaryota</taxon>
        <taxon>Viridiplantae</taxon>
        <taxon>Streptophyta</taxon>
        <taxon>Embryophyta</taxon>
        <taxon>Tracheophyta</taxon>
        <taxon>Spermatophyta</taxon>
        <taxon>Magnoliopsida</taxon>
        <taxon>eudicotyledons</taxon>
        <taxon>Gunneridae</taxon>
        <taxon>Pentapetalae</taxon>
        <taxon>rosids</taxon>
        <taxon>fabids</taxon>
        <taxon>Fabales</taxon>
        <taxon>Fabaceae</taxon>
        <taxon>Papilionoideae</taxon>
        <taxon>50 kb inversion clade</taxon>
        <taxon>NPAAA clade</taxon>
        <taxon>Hologalegina</taxon>
        <taxon>IRL clade</taxon>
        <taxon>Trifolieae</taxon>
        <taxon>Trifolium</taxon>
    </lineage>
</organism>
<evidence type="ECO:0000313" key="2">
    <source>
        <dbReference type="Proteomes" id="UP000265520"/>
    </source>
</evidence>
<comment type="caution">
    <text evidence="1">The sequence shown here is derived from an EMBL/GenBank/DDBJ whole genome shotgun (WGS) entry which is preliminary data.</text>
</comment>
<reference evidence="1 2" key="1">
    <citation type="journal article" date="2018" name="Front. Plant Sci.">
        <title>Red Clover (Trifolium pratense) and Zigzag Clover (T. medium) - A Picture of Genomic Similarities and Differences.</title>
        <authorList>
            <person name="Dluhosova J."/>
            <person name="Istvanek J."/>
            <person name="Nedelnik J."/>
            <person name="Repkova J."/>
        </authorList>
    </citation>
    <scope>NUCLEOTIDE SEQUENCE [LARGE SCALE GENOMIC DNA]</scope>
    <source>
        <strain evidence="2">cv. 10/8</strain>
        <tissue evidence="1">Leaf</tissue>
    </source>
</reference>
<proteinExistence type="predicted"/>
<dbReference type="Proteomes" id="UP000265520">
    <property type="component" value="Unassembled WGS sequence"/>
</dbReference>
<name>A0A392QDU7_9FABA</name>
<feature type="non-terminal residue" evidence="1">
    <location>
        <position position="80"/>
    </location>
</feature>
<sequence length="80" mass="9233">LEEKFTDVEFANQLLQKQSLLNTSVKTTTEHLSSPVSKKLENGYHVAEEQNDVDIYVTPVKQYVTESDSKLKRSCSERHY</sequence>
<evidence type="ECO:0000313" key="1">
    <source>
        <dbReference type="EMBL" id="MCI21445.1"/>
    </source>
</evidence>
<keyword evidence="2" id="KW-1185">Reference proteome</keyword>
<dbReference type="AlphaFoldDB" id="A0A392QDU7"/>
<protein>
    <submittedName>
        <fullName evidence="1">Myosin-6-like</fullName>
    </submittedName>
</protein>
<feature type="non-terminal residue" evidence="1">
    <location>
        <position position="1"/>
    </location>
</feature>
<dbReference type="EMBL" id="LXQA010124875">
    <property type="protein sequence ID" value="MCI21445.1"/>
    <property type="molecule type" value="Genomic_DNA"/>
</dbReference>
<accession>A0A392QDU7</accession>